<keyword evidence="2" id="KW-1185">Reference proteome</keyword>
<gene>
    <name evidence="1" type="ORF">QO002_004660</name>
</gene>
<reference evidence="1 2" key="1">
    <citation type="submission" date="2023-07" db="EMBL/GenBank/DDBJ databases">
        <title>Genomic Encyclopedia of Type Strains, Phase IV (KMG-IV): sequencing the most valuable type-strain genomes for metagenomic binning, comparative biology and taxonomic classification.</title>
        <authorList>
            <person name="Goeker M."/>
        </authorList>
    </citation>
    <scope>NUCLEOTIDE SEQUENCE [LARGE SCALE GENOMIC DNA]</scope>
    <source>
        <strain evidence="1 2">DSM 1112</strain>
    </source>
</reference>
<proteinExistence type="predicted"/>
<evidence type="ECO:0000313" key="2">
    <source>
        <dbReference type="Proteomes" id="UP001230207"/>
    </source>
</evidence>
<dbReference type="Proteomes" id="UP001230207">
    <property type="component" value="Unassembled WGS sequence"/>
</dbReference>
<dbReference type="EMBL" id="JAUSVF010000002">
    <property type="protein sequence ID" value="MDQ0322454.1"/>
    <property type="molecule type" value="Genomic_DNA"/>
</dbReference>
<comment type="caution">
    <text evidence="1">The sequence shown here is derived from an EMBL/GenBank/DDBJ whole genome shotgun (WGS) entry which is preliminary data.</text>
</comment>
<protein>
    <submittedName>
        <fullName evidence="1">Uncharacterized protein</fullName>
    </submittedName>
</protein>
<dbReference type="RefSeq" id="WP_307234076.1">
    <property type="nucleotide sequence ID" value="NZ_JAUSVF010000002.1"/>
</dbReference>
<evidence type="ECO:0000313" key="1">
    <source>
        <dbReference type="EMBL" id="MDQ0322454.1"/>
    </source>
</evidence>
<sequence length="226" mass="25642">MADSEDSRTVPAITLRKRNSNGFATEKIPHQIDRRNLLPIAARLLSTRTAEANSQPRAPGPTPVRELWPKWYALYQQHMRACKFRKKLEMEMLEDHACAPIALQIEGSDRPVTVHSYAEIQRLCCQLDAGQIAGVRASLRQRRRAWKKADERLGYSAAVALEQDLAQQAGITGRVMGIAKPFSLMEVAAKLHCLIVTEDPALKLEETPWPELRTMLKDLILIERRR</sequence>
<name>A0ABU0BW24_9HYPH</name>
<accession>A0ABU0BW24</accession>
<organism evidence="1 2">
    <name type="scientific">Pararhizobium capsulatum DSM 1112</name>
    <dbReference type="NCBI Taxonomy" id="1121113"/>
    <lineage>
        <taxon>Bacteria</taxon>
        <taxon>Pseudomonadati</taxon>
        <taxon>Pseudomonadota</taxon>
        <taxon>Alphaproteobacteria</taxon>
        <taxon>Hyphomicrobiales</taxon>
        <taxon>Rhizobiaceae</taxon>
        <taxon>Rhizobium/Agrobacterium group</taxon>
        <taxon>Pararhizobium</taxon>
    </lineage>
</organism>